<dbReference type="RefSeq" id="WP_160605778.1">
    <property type="nucleotide sequence ID" value="NZ_WTYX01000002.1"/>
</dbReference>
<dbReference type="PRINTS" id="PR00419">
    <property type="entry name" value="ADXRDTASE"/>
</dbReference>
<feature type="domain" description="Amine oxidase" evidence="2">
    <location>
        <begin position="51"/>
        <end position="512"/>
    </location>
</feature>
<dbReference type="PANTHER" id="PTHR42923">
    <property type="entry name" value="PROTOPORPHYRINOGEN OXIDASE"/>
    <property type="match status" value="1"/>
</dbReference>
<dbReference type="InterPro" id="IPR050464">
    <property type="entry name" value="Zeta_carotene_desat/Oxidored"/>
</dbReference>
<evidence type="ECO:0000313" key="4">
    <source>
        <dbReference type="Proteomes" id="UP000442714"/>
    </source>
</evidence>
<dbReference type="EMBL" id="WTYX01000002">
    <property type="protein sequence ID" value="MXO91971.1"/>
    <property type="molecule type" value="Genomic_DNA"/>
</dbReference>
<feature type="compositionally biased region" description="Basic residues" evidence="1">
    <location>
        <begin position="1"/>
        <end position="11"/>
    </location>
</feature>
<dbReference type="SUPFAM" id="SSF51905">
    <property type="entry name" value="FAD/NAD(P)-binding domain"/>
    <property type="match status" value="1"/>
</dbReference>
<proteinExistence type="predicted"/>
<dbReference type="AlphaFoldDB" id="A0A844ZUH6"/>
<protein>
    <submittedName>
        <fullName evidence="3">FAD-dependent oxidoreductase</fullName>
    </submittedName>
</protein>
<dbReference type="Proteomes" id="UP000442714">
    <property type="component" value="Unassembled WGS sequence"/>
</dbReference>
<name>A0A844ZUH6_9SPHN</name>
<comment type="caution">
    <text evidence="3">The sequence shown here is derived from an EMBL/GenBank/DDBJ whole genome shotgun (WGS) entry which is preliminary data.</text>
</comment>
<sequence length="677" mass="74105">MKTPVKKKAAPKKTAAAKAKPKAQSRRSPAASIGKVPSGKGKSVAIVGGGISGLAAAVKLQKAGFDVTVFEKNERLGGNMSSTLVNGVEHDVYPHMFPSWYVNFWDLFENELGLSQSAHFDPRPGVKMFAQGASEYVDLLNPTSLHAIVENLKSGLMSPEEMLLTGYTSLDIAGYPMGREGFGQLDKLDVNGFLYSTGYATEDVAQMVNYMLQVIWSIQSERTAAVTYQDFIRHTLTFPNDAPFAHMLKGSLNDKIIEPIKQLLERHRATIRCETEVTSVRLVDDKPVLRWKRTGSNGRAQSGAFDQVILAAPAPVLNQLVSAGSRSGSGDRLIDREPSLAQLRRLGGVPIPVIDLYLKTTLPHFPAENIGLAGAQYGLSVLDISQLWPAQQFDGKTALVLAASDGEALPGKTTPEWGWAMLEELKKYYPAIDIGSGWEDPDCDIDWDKTFARSNADFALFLNQVGSWDFRPETSYPDTLPGVFFAGDLCRSNVDMATIEGAVESGVLAAKATQQFEAAKRRGDPLGKPIEIVKHTTFSDAALRGAKLALMPFAYAAKFCVESKRDKQGQTGLQDLGNALQSEHKVLLPMIYVLDWWTTAYWFWRSVLEPDNDGNSTAASNHDDDNFIGLGTAILMVLGEFASYATETYSDRVLGGARRANTGPSPSQKTRRWRPKR</sequence>
<accession>A0A844ZUH6</accession>
<dbReference type="Gene3D" id="3.50.50.60">
    <property type="entry name" value="FAD/NAD(P)-binding domain"/>
    <property type="match status" value="1"/>
</dbReference>
<dbReference type="InterPro" id="IPR002937">
    <property type="entry name" value="Amino_oxidase"/>
</dbReference>
<evidence type="ECO:0000256" key="1">
    <source>
        <dbReference type="SAM" id="MobiDB-lite"/>
    </source>
</evidence>
<feature type="region of interest" description="Disordered" evidence="1">
    <location>
        <begin position="655"/>
        <end position="677"/>
    </location>
</feature>
<evidence type="ECO:0000259" key="2">
    <source>
        <dbReference type="Pfam" id="PF01593"/>
    </source>
</evidence>
<dbReference type="Pfam" id="PF01593">
    <property type="entry name" value="Amino_oxidase"/>
    <property type="match status" value="1"/>
</dbReference>
<dbReference type="OrthoDB" id="7415085at2"/>
<evidence type="ECO:0000313" key="3">
    <source>
        <dbReference type="EMBL" id="MXO91971.1"/>
    </source>
</evidence>
<dbReference type="GO" id="GO:0016491">
    <property type="term" value="F:oxidoreductase activity"/>
    <property type="evidence" value="ECO:0007669"/>
    <property type="project" value="InterPro"/>
</dbReference>
<dbReference type="InterPro" id="IPR036188">
    <property type="entry name" value="FAD/NAD-bd_sf"/>
</dbReference>
<feature type="region of interest" description="Disordered" evidence="1">
    <location>
        <begin position="1"/>
        <end position="42"/>
    </location>
</feature>
<reference evidence="3 4" key="1">
    <citation type="submission" date="2019-12" db="EMBL/GenBank/DDBJ databases">
        <title>Genomic-based taxomic classification of the family Erythrobacteraceae.</title>
        <authorList>
            <person name="Xu L."/>
        </authorList>
    </citation>
    <scope>NUCLEOTIDE SEQUENCE [LARGE SCALE GENOMIC DNA]</scope>
    <source>
        <strain evidence="3 4">KCTC 52763</strain>
    </source>
</reference>
<keyword evidence="4" id="KW-1185">Reference proteome</keyword>
<organism evidence="3 4">
    <name type="scientific">Pontixanthobacter aquaemixtae</name>
    <dbReference type="NCBI Taxonomy" id="1958940"/>
    <lineage>
        <taxon>Bacteria</taxon>
        <taxon>Pseudomonadati</taxon>
        <taxon>Pseudomonadota</taxon>
        <taxon>Alphaproteobacteria</taxon>
        <taxon>Sphingomonadales</taxon>
        <taxon>Erythrobacteraceae</taxon>
        <taxon>Pontixanthobacter</taxon>
    </lineage>
</organism>
<gene>
    <name evidence="3" type="ORF">GRI41_14140</name>
</gene>